<sequence length="198" mass="21523">MTSYWYSLRLSIGRYGQRVSHQPIPSFVAHEHSSPLCRTLQMTSREPKMNFEQPPPYPGNGPSAPGYPAQGPPPQGFPPQGYPQGYPVNMEQPNPAYPNYPAGPMGPGGPYPGPGQPPYGYPGQPQPQFGWQGGPPPGPMYGEAPKNTGECVRGGGQEKRRHRRHLPDSLLDSSLLLLSLGHADITTPQLFTPLVPHI</sequence>
<dbReference type="AlphaFoldDB" id="A0A5J5D6A6"/>
<feature type="compositionally biased region" description="Low complexity" evidence="1">
    <location>
        <begin position="82"/>
        <end position="103"/>
    </location>
</feature>
<feature type="compositionally biased region" description="Pro residues" evidence="1">
    <location>
        <begin position="70"/>
        <end position="81"/>
    </location>
</feature>
<protein>
    <recommendedName>
        <fullName evidence="4">Cysteine-rich and transmembrane domain-containing protein 1</fullName>
    </recommendedName>
</protein>
<accession>A0A5J5D6A6</accession>
<organism evidence="2 3">
    <name type="scientific">Etheostoma spectabile</name>
    <name type="common">orangethroat darter</name>
    <dbReference type="NCBI Taxonomy" id="54343"/>
    <lineage>
        <taxon>Eukaryota</taxon>
        <taxon>Metazoa</taxon>
        <taxon>Chordata</taxon>
        <taxon>Craniata</taxon>
        <taxon>Vertebrata</taxon>
        <taxon>Euteleostomi</taxon>
        <taxon>Actinopterygii</taxon>
        <taxon>Neopterygii</taxon>
        <taxon>Teleostei</taxon>
        <taxon>Neoteleostei</taxon>
        <taxon>Acanthomorphata</taxon>
        <taxon>Eupercaria</taxon>
        <taxon>Perciformes</taxon>
        <taxon>Percoidei</taxon>
        <taxon>Percidae</taxon>
        <taxon>Etheostomatinae</taxon>
        <taxon>Etheostoma</taxon>
    </lineage>
</organism>
<feature type="non-terminal residue" evidence="2">
    <location>
        <position position="198"/>
    </location>
</feature>
<feature type="compositionally biased region" description="Low complexity" evidence="1">
    <location>
        <begin position="60"/>
        <end position="69"/>
    </location>
</feature>
<feature type="compositionally biased region" description="Pro residues" evidence="1">
    <location>
        <begin position="107"/>
        <end position="117"/>
    </location>
</feature>
<dbReference type="Proteomes" id="UP000327493">
    <property type="component" value="Chromosome 10"/>
</dbReference>
<evidence type="ECO:0000313" key="3">
    <source>
        <dbReference type="Proteomes" id="UP000327493"/>
    </source>
</evidence>
<reference evidence="2 3" key="1">
    <citation type="submission" date="2019-08" db="EMBL/GenBank/DDBJ databases">
        <title>A chromosome-level genome assembly, high-density linkage maps, and genome scans reveal the genomic architecture of hybrid incompatibilities underlying speciation via character displacement in darters (Percidae: Etheostominae).</title>
        <authorList>
            <person name="Moran R.L."/>
            <person name="Catchen J.M."/>
            <person name="Fuller R.C."/>
        </authorList>
    </citation>
    <scope>NUCLEOTIDE SEQUENCE [LARGE SCALE GENOMIC DNA]</scope>
    <source>
        <strain evidence="2">EspeVRDwgs_2016</strain>
        <tissue evidence="2">Muscle</tissue>
    </source>
</reference>
<evidence type="ECO:0000256" key="1">
    <source>
        <dbReference type="SAM" id="MobiDB-lite"/>
    </source>
</evidence>
<feature type="region of interest" description="Disordered" evidence="1">
    <location>
        <begin position="48"/>
        <end position="117"/>
    </location>
</feature>
<evidence type="ECO:0008006" key="4">
    <source>
        <dbReference type="Google" id="ProtNLM"/>
    </source>
</evidence>
<keyword evidence="3" id="KW-1185">Reference proteome</keyword>
<comment type="caution">
    <text evidence="2">The sequence shown here is derived from an EMBL/GenBank/DDBJ whole genome shotgun (WGS) entry which is preliminary data.</text>
</comment>
<name>A0A5J5D6A6_9PERO</name>
<evidence type="ECO:0000313" key="2">
    <source>
        <dbReference type="EMBL" id="KAA8588500.1"/>
    </source>
</evidence>
<proteinExistence type="predicted"/>
<dbReference type="EMBL" id="VOFY01000010">
    <property type="protein sequence ID" value="KAA8588500.1"/>
    <property type="molecule type" value="Genomic_DNA"/>
</dbReference>
<gene>
    <name evidence="2" type="ORF">FQN60_009845</name>
</gene>